<dbReference type="InterPro" id="IPR058840">
    <property type="entry name" value="AAA_SelU"/>
</dbReference>
<dbReference type="NCBIfam" id="NF008750">
    <property type="entry name" value="PRK11784.1-2"/>
    <property type="match status" value="1"/>
</dbReference>
<organism evidence="3 4">
    <name type="scientific">Rhodoferax mekongensis</name>
    <dbReference type="NCBI Taxonomy" id="3068341"/>
    <lineage>
        <taxon>Bacteria</taxon>
        <taxon>Pseudomonadati</taxon>
        <taxon>Pseudomonadota</taxon>
        <taxon>Betaproteobacteria</taxon>
        <taxon>Burkholderiales</taxon>
        <taxon>Comamonadaceae</taxon>
        <taxon>Rhodoferax</taxon>
    </lineage>
</organism>
<reference evidence="3 4" key="1">
    <citation type="submission" date="2023-08" db="EMBL/GenBank/DDBJ databases">
        <title>Rhodoferax potami sp. nov. and Rhodoferax mekongensis sp. nov., isolated from the Mekong River in Thailand.</title>
        <authorList>
            <person name="Kitikhun S."/>
            <person name="Charoenyingcharoen P."/>
            <person name="Siriarchawattana P."/>
            <person name="Likhitrattanapisal S."/>
            <person name="Nilsakha T."/>
            <person name="Chanpet A."/>
            <person name="Rattanawaree P."/>
            <person name="Ingsriswang S."/>
        </authorList>
    </citation>
    <scope>NUCLEOTIDE SEQUENCE [LARGE SCALE GENOMIC DNA]</scope>
    <source>
        <strain evidence="3 4">TBRC 17307</strain>
    </source>
</reference>
<dbReference type="PANTHER" id="PTHR30401">
    <property type="entry name" value="TRNA 2-SELENOURIDINE SYNTHASE"/>
    <property type="match status" value="1"/>
</dbReference>
<keyword evidence="1" id="KW-0711">Selenium</keyword>
<dbReference type="NCBIfam" id="TIGR03167">
    <property type="entry name" value="tRNA_sel_U_synt"/>
    <property type="match status" value="1"/>
</dbReference>
<keyword evidence="4" id="KW-1185">Reference proteome</keyword>
<evidence type="ECO:0000313" key="4">
    <source>
        <dbReference type="Proteomes" id="UP001302257"/>
    </source>
</evidence>
<dbReference type="Proteomes" id="UP001302257">
    <property type="component" value="Chromosome"/>
</dbReference>
<protein>
    <submittedName>
        <fullName evidence="3">tRNA 2-selenouridine(34) synthase MnmH</fullName>
        <ecNumber evidence="3">2.5.1.-</ecNumber>
    </submittedName>
</protein>
<dbReference type="EC" id="2.5.1.-" evidence="3"/>
<evidence type="ECO:0000313" key="3">
    <source>
        <dbReference type="EMBL" id="WNO05949.1"/>
    </source>
</evidence>
<accession>A0ABZ0B2M6</accession>
<feature type="domain" description="Rhodanese" evidence="2">
    <location>
        <begin position="20"/>
        <end position="136"/>
    </location>
</feature>
<dbReference type="EMBL" id="CP132507">
    <property type="protein sequence ID" value="WNO05949.1"/>
    <property type="molecule type" value="Genomic_DNA"/>
</dbReference>
<dbReference type="SMART" id="SM00450">
    <property type="entry name" value="RHOD"/>
    <property type="match status" value="1"/>
</dbReference>
<dbReference type="SUPFAM" id="SSF52821">
    <property type="entry name" value="Rhodanese/Cell cycle control phosphatase"/>
    <property type="match status" value="1"/>
</dbReference>
<dbReference type="InterPro" id="IPR001763">
    <property type="entry name" value="Rhodanese-like_dom"/>
</dbReference>
<gene>
    <name evidence="3" type="primary">mnmH</name>
    <name evidence="3" type="ORF">RAN89_05845</name>
</gene>
<dbReference type="GO" id="GO:0016740">
    <property type="term" value="F:transferase activity"/>
    <property type="evidence" value="ECO:0007669"/>
    <property type="project" value="UniProtKB-KW"/>
</dbReference>
<dbReference type="PANTHER" id="PTHR30401:SF0">
    <property type="entry name" value="TRNA 2-SELENOURIDINE SYNTHASE"/>
    <property type="match status" value="1"/>
</dbReference>
<dbReference type="Pfam" id="PF00581">
    <property type="entry name" value="Rhodanese"/>
    <property type="match status" value="1"/>
</dbReference>
<proteinExistence type="predicted"/>
<dbReference type="InterPro" id="IPR036873">
    <property type="entry name" value="Rhodanese-like_dom_sf"/>
</dbReference>
<evidence type="ECO:0000256" key="1">
    <source>
        <dbReference type="ARBA" id="ARBA00023266"/>
    </source>
</evidence>
<keyword evidence="3" id="KW-0808">Transferase</keyword>
<evidence type="ECO:0000259" key="2">
    <source>
        <dbReference type="PROSITE" id="PS50206"/>
    </source>
</evidence>
<dbReference type="NCBIfam" id="NF008752">
    <property type="entry name" value="PRK11784.1-4"/>
    <property type="match status" value="1"/>
</dbReference>
<dbReference type="Gene3D" id="3.40.250.10">
    <property type="entry name" value="Rhodanese-like domain"/>
    <property type="match status" value="1"/>
</dbReference>
<dbReference type="PROSITE" id="PS50206">
    <property type="entry name" value="RHODANESE_3"/>
    <property type="match status" value="1"/>
</dbReference>
<dbReference type="Pfam" id="PF26341">
    <property type="entry name" value="AAA_SelU"/>
    <property type="match status" value="1"/>
</dbReference>
<sequence length="350" mass="39099">MTSVNHTFADIAQLGSFDAVIDARSPGEFALDHIPGAINCPVLDDEERIRVGTLYKQVSPFEARKVGAVLVARNVARHIETLFAAHPKSWRPLVYCWRGGQRSGSFTHILNEVGWTARRLSGGYKSWRHHVLSELELVPARFDFRVLAGPTGSGKTKVLESLEALGEQVLNLEAIAAHKGSVLGGLPDQAQPSQKMFETRVLHTLSAFDPARPVYVEAESKRIGLLRLPDAVYERIQQGQWMGLHVPVRARVRFLLQDYAYFVHSPVLVAQLERLGATCGKAQVEAWKGLIANGHYEELVEDLLVRHYDRYYDRSMQQLHSVEAQGNALGTDDVSDAGFMELARRIAERK</sequence>
<dbReference type="RefSeq" id="WP_313868673.1">
    <property type="nucleotide sequence ID" value="NZ_CP132507.1"/>
</dbReference>
<dbReference type="InterPro" id="IPR017582">
    <property type="entry name" value="SelU"/>
</dbReference>
<name>A0ABZ0B2M6_9BURK</name>